<keyword evidence="2" id="KW-0812">Transmembrane</keyword>
<organism evidence="3 4">
    <name type="scientific">Spizellomyces punctatus (strain DAOM BR117)</name>
    <dbReference type="NCBI Taxonomy" id="645134"/>
    <lineage>
        <taxon>Eukaryota</taxon>
        <taxon>Fungi</taxon>
        <taxon>Fungi incertae sedis</taxon>
        <taxon>Chytridiomycota</taxon>
        <taxon>Chytridiomycota incertae sedis</taxon>
        <taxon>Chytridiomycetes</taxon>
        <taxon>Spizellomycetales</taxon>
        <taxon>Spizellomycetaceae</taxon>
        <taxon>Spizellomyces</taxon>
    </lineage>
</organism>
<feature type="compositionally biased region" description="Polar residues" evidence="1">
    <location>
        <begin position="196"/>
        <end position="209"/>
    </location>
</feature>
<evidence type="ECO:0000313" key="3">
    <source>
        <dbReference type="EMBL" id="KNC99428.1"/>
    </source>
</evidence>
<dbReference type="FunCoup" id="A0A0L0HF60">
    <property type="interactions" value="166"/>
</dbReference>
<dbReference type="GeneID" id="27689030"/>
<feature type="compositionally biased region" description="Low complexity" evidence="1">
    <location>
        <begin position="223"/>
        <end position="235"/>
    </location>
</feature>
<dbReference type="EMBL" id="KQ257458">
    <property type="protein sequence ID" value="KNC99428.1"/>
    <property type="molecule type" value="Genomic_DNA"/>
</dbReference>
<keyword evidence="4" id="KW-1185">Reference proteome</keyword>
<sequence length="769" mass="85593">MAGRNRKAQTPKRHHKRRTGSPRRQPHVDETVALIQSQSRDADTRVRSRRRSFMDGPVGRKFLEYRRVFFFAGTFLGVISTLLAAATFRPALKPIMPMHRMSELFSGALGDVDLSEFLPEIPGISSYDLLGNLTSMFQIPSLFGGTKVGSPATEYEQFLPGARLAGEGLAAKHPVILIPGIVSTGLEVWNIPVSPKTDSPLDTKNTGEAQDQAGGRAKRKPQAKSSESKSAPAKQTTDEAAAEEIIAMNRACGQKYFRKRIWGTTDHFKALLLNNACWVYHMMLDETTGLDPPGVKLRAAQGLDAADYLFPGYWVWAKLISNLGALGYDNNNMHLAAYDWRLSFANLEKRDLYFTKLKNTIEISYLHAGGGPDARSVVVTHSMGSTVFMYFMSWIRSDTGAGAGEQWIQKYLKDWVNIAGTLLGVPKALPTMLSGEMKDTAMLNGLQAFVLENYLMTRAQRARLFRSWGGLASMLPYGGETIWGRVGQPAPDEGETENPSFGEFLTFYPAKKTVEDSQKTGNRSTKKTMTLSADTAEEFILDVANRPYWAANHKRYVATSKRQLLEAKDDNTAWTNPLLTPLPHFSPDFKIYCLYGTGRKSERKYFYNVEPKTNKSSKNDESKKNGDNGKYTPDNRDDEEEANEELDFHVDTTYSQEEANIYSGVQLTDGDGTVPLISLGYMCAKGWKHKRYNPAQIPVITREFRDKPAGAFSPRGGPGSADHVDILGNYDMTEDILRIVAGKVEGLEDSIFSEIEEIAKRVELPNGLD</sequence>
<keyword evidence="2" id="KW-0472">Membrane</keyword>
<dbReference type="OrthoDB" id="190846at2759"/>
<dbReference type="InParanoid" id="A0A0L0HF60"/>
<dbReference type="GO" id="GO:0006629">
    <property type="term" value="P:lipid metabolic process"/>
    <property type="evidence" value="ECO:0007669"/>
    <property type="project" value="InterPro"/>
</dbReference>
<evidence type="ECO:0000256" key="2">
    <source>
        <dbReference type="SAM" id="Phobius"/>
    </source>
</evidence>
<evidence type="ECO:0000256" key="1">
    <source>
        <dbReference type="SAM" id="MobiDB-lite"/>
    </source>
</evidence>
<feature type="region of interest" description="Disordered" evidence="1">
    <location>
        <begin position="607"/>
        <end position="643"/>
    </location>
</feature>
<name>A0A0L0HF60_SPIPD</name>
<proteinExistence type="predicted"/>
<protein>
    <recommendedName>
        <fullName evidence="5">Phospholipid:diacylglycerol acyltransferase</fullName>
    </recommendedName>
</protein>
<evidence type="ECO:0000313" key="4">
    <source>
        <dbReference type="Proteomes" id="UP000053201"/>
    </source>
</evidence>
<dbReference type="eggNOG" id="KOG2369">
    <property type="taxonomic scope" value="Eukaryota"/>
</dbReference>
<dbReference type="RefSeq" id="XP_016607468.1">
    <property type="nucleotide sequence ID" value="XM_016753879.1"/>
</dbReference>
<feature type="compositionally biased region" description="Basic and acidic residues" evidence="1">
    <location>
        <begin position="617"/>
        <end position="627"/>
    </location>
</feature>
<gene>
    <name evidence="3" type="ORF">SPPG_05669</name>
</gene>
<dbReference type="PANTHER" id="PTHR11440">
    <property type="entry name" value="LECITHIN-CHOLESTEROL ACYLTRANSFERASE-RELATED"/>
    <property type="match status" value="1"/>
</dbReference>
<feature type="transmembrane region" description="Helical" evidence="2">
    <location>
        <begin position="68"/>
        <end position="88"/>
    </location>
</feature>
<dbReference type="VEuPathDB" id="FungiDB:SPPG_05669"/>
<accession>A0A0L0HF60</accession>
<dbReference type="STRING" id="645134.A0A0L0HF60"/>
<evidence type="ECO:0008006" key="5">
    <source>
        <dbReference type="Google" id="ProtNLM"/>
    </source>
</evidence>
<feature type="region of interest" description="Disordered" evidence="1">
    <location>
        <begin position="194"/>
        <end position="239"/>
    </location>
</feature>
<reference evidence="3 4" key="1">
    <citation type="submission" date="2009-08" db="EMBL/GenBank/DDBJ databases">
        <title>The Genome Sequence of Spizellomyces punctatus strain DAOM BR117.</title>
        <authorList>
            <consortium name="The Broad Institute Genome Sequencing Platform"/>
            <person name="Russ C."/>
            <person name="Cuomo C."/>
            <person name="Shea T."/>
            <person name="Young S.K."/>
            <person name="Zeng Q."/>
            <person name="Koehrsen M."/>
            <person name="Haas B."/>
            <person name="Borodovsky M."/>
            <person name="Guigo R."/>
            <person name="Alvarado L."/>
            <person name="Berlin A."/>
            <person name="Bochicchio J."/>
            <person name="Borenstein D."/>
            <person name="Chapman S."/>
            <person name="Chen Z."/>
            <person name="Engels R."/>
            <person name="Freedman E."/>
            <person name="Gellesch M."/>
            <person name="Goldberg J."/>
            <person name="Griggs A."/>
            <person name="Gujja S."/>
            <person name="Heiman D."/>
            <person name="Hepburn T."/>
            <person name="Howarth C."/>
            <person name="Jen D."/>
            <person name="Larson L."/>
            <person name="Lewis B."/>
            <person name="Mehta T."/>
            <person name="Park D."/>
            <person name="Pearson M."/>
            <person name="Roberts A."/>
            <person name="Saif S."/>
            <person name="Shenoy N."/>
            <person name="Sisk P."/>
            <person name="Stolte C."/>
            <person name="Sykes S."/>
            <person name="Thomson T."/>
            <person name="Walk T."/>
            <person name="White J."/>
            <person name="Yandava C."/>
            <person name="Burger G."/>
            <person name="Gray M.W."/>
            <person name="Holland P.W.H."/>
            <person name="King N."/>
            <person name="Lang F.B.F."/>
            <person name="Roger A.J."/>
            <person name="Ruiz-Trillo I."/>
            <person name="Lander E."/>
            <person name="Nusbaum C."/>
        </authorList>
    </citation>
    <scope>NUCLEOTIDE SEQUENCE [LARGE SCALE GENOMIC DNA]</scope>
    <source>
        <strain evidence="3 4">DAOM BR117</strain>
    </source>
</reference>
<dbReference type="InterPro" id="IPR029058">
    <property type="entry name" value="AB_hydrolase_fold"/>
</dbReference>
<dbReference type="Gene3D" id="3.40.50.1820">
    <property type="entry name" value="alpha/beta hydrolase"/>
    <property type="match status" value="1"/>
</dbReference>
<dbReference type="Proteomes" id="UP000053201">
    <property type="component" value="Unassembled WGS sequence"/>
</dbReference>
<dbReference type="Pfam" id="PF02450">
    <property type="entry name" value="LCAT"/>
    <property type="match status" value="1"/>
</dbReference>
<dbReference type="InterPro" id="IPR003386">
    <property type="entry name" value="LACT/PDAT_acylTrfase"/>
</dbReference>
<feature type="region of interest" description="Disordered" evidence="1">
    <location>
        <begin position="1"/>
        <end position="31"/>
    </location>
</feature>
<dbReference type="AlphaFoldDB" id="A0A0L0HF60"/>
<dbReference type="OMA" id="FYFLKWV"/>
<keyword evidence="2" id="KW-1133">Transmembrane helix</keyword>
<dbReference type="GO" id="GO:0008374">
    <property type="term" value="F:O-acyltransferase activity"/>
    <property type="evidence" value="ECO:0007669"/>
    <property type="project" value="InterPro"/>
</dbReference>
<feature type="compositionally biased region" description="Basic residues" evidence="1">
    <location>
        <begin position="1"/>
        <end position="25"/>
    </location>
</feature>
<dbReference type="SUPFAM" id="SSF53474">
    <property type="entry name" value="alpha/beta-Hydrolases"/>
    <property type="match status" value="1"/>
</dbReference>